<comment type="caution">
    <text evidence="2">The sequence shown here is derived from an EMBL/GenBank/DDBJ whole genome shotgun (WGS) entry which is preliminary data.</text>
</comment>
<evidence type="ECO:0000256" key="1">
    <source>
        <dbReference type="SAM" id="MobiDB-lite"/>
    </source>
</evidence>
<keyword evidence="3" id="KW-1185">Reference proteome</keyword>
<feature type="region of interest" description="Disordered" evidence="1">
    <location>
        <begin position="15"/>
        <end position="68"/>
    </location>
</feature>
<protein>
    <submittedName>
        <fullName evidence="2">Uncharacterized protein</fullName>
    </submittedName>
</protein>
<accession>A0AAD7SC33</accession>
<dbReference type="Proteomes" id="UP001221898">
    <property type="component" value="Unassembled WGS sequence"/>
</dbReference>
<dbReference type="EMBL" id="JAINUG010000080">
    <property type="protein sequence ID" value="KAJ8399857.1"/>
    <property type="molecule type" value="Genomic_DNA"/>
</dbReference>
<proteinExistence type="predicted"/>
<evidence type="ECO:0000313" key="3">
    <source>
        <dbReference type="Proteomes" id="UP001221898"/>
    </source>
</evidence>
<evidence type="ECO:0000313" key="2">
    <source>
        <dbReference type="EMBL" id="KAJ8399857.1"/>
    </source>
</evidence>
<name>A0AAD7SC33_9TELE</name>
<gene>
    <name evidence="2" type="ORF">AAFF_G00405870</name>
</gene>
<organism evidence="2 3">
    <name type="scientific">Aldrovandia affinis</name>
    <dbReference type="NCBI Taxonomy" id="143900"/>
    <lineage>
        <taxon>Eukaryota</taxon>
        <taxon>Metazoa</taxon>
        <taxon>Chordata</taxon>
        <taxon>Craniata</taxon>
        <taxon>Vertebrata</taxon>
        <taxon>Euteleostomi</taxon>
        <taxon>Actinopterygii</taxon>
        <taxon>Neopterygii</taxon>
        <taxon>Teleostei</taxon>
        <taxon>Notacanthiformes</taxon>
        <taxon>Halosauridae</taxon>
        <taxon>Aldrovandia</taxon>
    </lineage>
</organism>
<reference evidence="2" key="1">
    <citation type="journal article" date="2023" name="Science">
        <title>Genome structures resolve the early diversification of teleost fishes.</title>
        <authorList>
            <person name="Parey E."/>
            <person name="Louis A."/>
            <person name="Montfort J."/>
            <person name="Bouchez O."/>
            <person name="Roques C."/>
            <person name="Iampietro C."/>
            <person name="Lluch J."/>
            <person name="Castinel A."/>
            <person name="Donnadieu C."/>
            <person name="Desvignes T."/>
            <person name="Floi Bucao C."/>
            <person name="Jouanno E."/>
            <person name="Wen M."/>
            <person name="Mejri S."/>
            <person name="Dirks R."/>
            <person name="Jansen H."/>
            <person name="Henkel C."/>
            <person name="Chen W.J."/>
            <person name="Zahm M."/>
            <person name="Cabau C."/>
            <person name="Klopp C."/>
            <person name="Thompson A.W."/>
            <person name="Robinson-Rechavi M."/>
            <person name="Braasch I."/>
            <person name="Lecointre G."/>
            <person name="Bobe J."/>
            <person name="Postlethwait J.H."/>
            <person name="Berthelot C."/>
            <person name="Roest Crollius H."/>
            <person name="Guiguen Y."/>
        </authorList>
    </citation>
    <scope>NUCLEOTIDE SEQUENCE</scope>
    <source>
        <strain evidence="2">NC1722</strain>
    </source>
</reference>
<dbReference type="AlphaFoldDB" id="A0AAD7SC33"/>
<sequence length="68" mass="7507">MRLYKSRVCENIQARRPDGHASDRCGVQARAPPVPAMEKEAPTLSPHEGPRHRSPCYWASGYSSSGGR</sequence>